<reference evidence="3 4" key="1">
    <citation type="submission" date="2010-12" db="EMBL/GenBank/DDBJ databases">
        <authorList>
            <person name="Muzny D."/>
            <person name="Qin X."/>
            <person name="Deng J."/>
            <person name="Jiang H."/>
            <person name="Liu Y."/>
            <person name="Qu J."/>
            <person name="Song X.-Z."/>
            <person name="Zhang L."/>
            <person name="Thornton R."/>
            <person name="Coyle M."/>
            <person name="Francisco L."/>
            <person name="Jackson L."/>
            <person name="Javaid M."/>
            <person name="Korchina V."/>
            <person name="Kovar C."/>
            <person name="Mata R."/>
            <person name="Mathew T."/>
            <person name="Ngo R."/>
            <person name="Nguyen L."/>
            <person name="Nguyen N."/>
            <person name="Okwuonu G."/>
            <person name="Ongeri F."/>
            <person name="Pham C."/>
            <person name="Simmons D."/>
            <person name="Wilczek-Boney K."/>
            <person name="Hale W."/>
            <person name="Jakkamsetti A."/>
            <person name="Pham P."/>
            <person name="Ruth R."/>
            <person name="San Lucas F."/>
            <person name="Warren J."/>
            <person name="Zhang J."/>
            <person name="Zhao Z."/>
            <person name="Zhou C."/>
            <person name="Zhu D."/>
            <person name="Lee S."/>
            <person name="Bess C."/>
            <person name="Blankenburg K."/>
            <person name="Forbes L."/>
            <person name="Fu Q."/>
            <person name="Gubbala S."/>
            <person name="Hirani K."/>
            <person name="Jayaseelan J.C."/>
            <person name="Lara F."/>
            <person name="Munidasa M."/>
            <person name="Palculict T."/>
            <person name="Patil S."/>
            <person name="Pu L.-L."/>
            <person name="Saada N."/>
            <person name="Tang L."/>
            <person name="Weissenberger G."/>
            <person name="Zhu Y."/>
            <person name="Hemphill L."/>
            <person name="Shang Y."/>
            <person name="Youmans B."/>
            <person name="Ayvaz T."/>
            <person name="Ross M."/>
            <person name="Santibanez J."/>
            <person name="Aqrawi P."/>
            <person name="Gross S."/>
            <person name="Joshi V."/>
            <person name="Fowler G."/>
            <person name="Nazareth L."/>
            <person name="Reid J."/>
            <person name="Worley K."/>
            <person name="Petrosino J."/>
            <person name="Highlander S."/>
            <person name="Gibbs R."/>
        </authorList>
    </citation>
    <scope>NUCLEOTIDE SEQUENCE [LARGE SCALE GENOMIC DNA]</scope>
    <source>
        <strain evidence="3 4">DSM 3986</strain>
    </source>
</reference>
<name>E6LL54_9FIRM</name>
<accession>E6LL54</accession>
<protein>
    <submittedName>
        <fullName evidence="3">3D domain protein</fullName>
    </submittedName>
</protein>
<dbReference type="GO" id="GO:0004553">
    <property type="term" value="F:hydrolase activity, hydrolyzing O-glycosyl compounds"/>
    <property type="evidence" value="ECO:0007669"/>
    <property type="project" value="InterPro"/>
</dbReference>
<evidence type="ECO:0000313" key="4">
    <source>
        <dbReference type="Proteomes" id="UP000003434"/>
    </source>
</evidence>
<evidence type="ECO:0000259" key="2">
    <source>
        <dbReference type="Pfam" id="PF06725"/>
    </source>
</evidence>
<keyword evidence="1" id="KW-0732">Signal</keyword>
<feature type="signal peptide" evidence="1">
    <location>
        <begin position="1"/>
        <end position="28"/>
    </location>
</feature>
<sequence length="200" mass="21987">MKKIRNYFKKIILVASVLTAIMAGSVYAATQKEVDYVTGPAFGLNADQYETTLDSYKQQQEAELVAKEDEEIAALKASARGRSVGRFKAYAYSLDTDPSNVTTAGTRPTVGRTIAADWSVLPRGTRVRIGNSDTVYIVEDTGGDIKGKTIDIFMNNDSEARSHGVRYPELFVIEGDAKSAQQKIDAILARRAERQAKQNK</sequence>
<dbReference type="eggNOG" id="COG3584">
    <property type="taxonomic scope" value="Bacteria"/>
</dbReference>
<dbReference type="Gene3D" id="2.40.40.10">
    <property type="entry name" value="RlpA-like domain"/>
    <property type="match status" value="1"/>
</dbReference>
<evidence type="ECO:0000313" key="3">
    <source>
        <dbReference type="EMBL" id="EFU77434.1"/>
    </source>
</evidence>
<evidence type="ECO:0000256" key="1">
    <source>
        <dbReference type="SAM" id="SignalP"/>
    </source>
</evidence>
<dbReference type="CDD" id="cd14667">
    <property type="entry name" value="3D_containing_proteins"/>
    <property type="match status" value="1"/>
</dbReference>
<dbReference type="AlphaFoldDB" id="E6LL54"/>
<proteinExistence type="predicted"/>
<dbReference type="EMBL" id="AEPW01000021">
    <property type="protein sequence ID" value="EFU77434.1"/>
    <property type="molecule type" value="Genomic_DNA"/>
</dbReference>
<feature type="chain" id="PRO_5003207889" evidence="1">
    <location>
        <begin position="29"/>
        <end position="200"/>
    </location>
</feature>
<dbReference type="RefSeq" id="WP_008750458.1">
    <property type="nucleotide sequence ID" value="NZ_GL622296.1"/>
</dbReference>
<dbReference type="InterPro" id="IPR036908">
    <property type="entry name" value="RlpA-like_sf"/>
</dbReference>
<organism evidence="3 4">
    <name type="scientific">Lachnoanaerobaculum saburreum DSM 3986</name>
    <dbReference type="NCBI Taxonomy" id="887325"/>
    <lineage>
        <taxon>Bacteria</taxon>
        <taxon>Bacillati</taxon>
        <taxon>Bacillota</taxon>
        <taxon>Clostridia</taxon>
        <taxon>Lachnospirales</taxon>
        <taxon>Lachnospiraceae</taxon>
        <taxon>Lachnoanaerobaculum</taxon>
    </lineage>
</organism>
<dbReference type="Proteomes" id="UP000003434">
    <property type="component" value="Unassembled WGS sequence"/>
</dbReference>
<dbReference type="GO" id="GO:0009254">
    <property type="term" value="P:peptidoglycan turnover"/>
    <property type="evidence" value="ECO:0007669"/>
    <property type="project" value="InterPro"/>
</dbReference>
<feature type="domain" description="3D" evidence="2">
    <location>
        <begin position="112"/>
        <end position="167"/>
    </location>
</feature>
<dbReference type="HOGENOM" id="CLU_1364793_0_0_9"/>
<dbReference type="InterPro" id="IPR059180">
    <property type="entry name" value="3D_YorM"/>
</dbReference>
<dbReference type="GO" id="GO:0019867">
    <property type="term" value="C:outer membrane"/>
    <property type="evidence" value="ECO:0007669"/>
    <property type="project" value="InterPro"/>
</dbReference>
<dbReference type="InterPro" id="IPR010611">
    <property type="entry name" value="3D_dom"/>
</dbReference>
<dbReference type="SUPFAM" id="SSF50685">
    <property type="entry name" value="Barwin-like endoglucanases"/>
    <property type="match status" value="1"/>
</dbReference>
<comment type="caution">
    <text evidence="3">The sequence shown here is derived from an EMBL/GenBank/DDBJ whole genome shotgun (WGS) entry which is preliminary data.</text>
</comment>
<gene>
    <name evidence="3" type="ORF">HMPREF0381_0689</name>
</gene>
<dbReference type="Pfam" id="PF06725">
    <property type="entry name" value="3D"/>
    <property type="match status" value="1"/>
</dbReference>